<dbReference type="Gene3D" id="3.30.420.10">
    <property type="entry name" value="Ribonuclease H-like superfamily/Ribonuclease H"/>
    <property type="match status" value="1"/>
</dbReference>
<name>A0A812SGH3_9DINO</name>
<dbReference type="Gene3D" id="3.60.10.10">
    <property type="entry name" value="Endonuclease/exonuclease/phosphatase"/>
    <property type="match status" value="1"/>
</dbReference>
<evidence type="ECO:0000256" key="4">
    <source>
        <dbReference type="SAM" id="Coils"/>
    </source>
</evidence>
<evidence type="ECO:0000256" key="1">
    <source>
        <dbReference type="ARBA" id="ARBA00004245"/>
    </source>
</evidence>
<feature type="coiled-coil region" evidence="4">
    <location>
        <begin position="2780"/>
        <end position="2814"/>
    </location>
</feature>
<dbReference type="InterPro" id="IPR036691">
    <property type="entry name" value="Endo/exonu/phosph_ase_sf"/>
</dbReference>
<feature type="region of interest" description="Disordered" evidence="5">
    <location>
        <begin position="299"/>
        <end position="412"/>
    </location>
</feature>
<dbReference type="Proteomes" id="UP000604046">
    <property type="component" value="Unassembled WGS sequence"/>
</dbReference>
<feature type="compositionally biased region" description="Low complexity" evidence="5">
    <location>
        <begin position="393"/>
        <end position="410"/>
    </location>
</feature>
<dbReference type="SUPFAM" id="SSF56219">
    <property type="entry name" value="DNase I-like"/>
    <property type="match status" value="1"/>
</dbReference>
<dbReference type="Gene3D" id="3.80.10.10">
    <property type="entry name" value="Ribonuclease Inhibitor"/>
    <property type="match status" value="1"/>
</dbReference>
<feature type="region of interest" description="Disordered" evidence="5">
    <location>
        <begin position="785"/>
        <end position="842"/>
    </location>
</feature>
<feature type="compositionally biased region" description="Basic residues" evidence="5">
    <location>
        <begin position="322"/>
        <end position="334"/>
    </location>
</feature>
<feature type="coiled-coil region" evidence="4">
    <location>
        <begin position="2541"/>
        <end position="2568"/>
    </location>
</feature>
<feature type="compositionally biased region" description="Polar residues" evidence="5">
    <location>
        <begin position="258"/>
        <end position="276"/>
    </location>
</feature>
<keyword evidence="2" id="KW-0963">Cytoplasm</keyword>
<comment type="caution">
    <text evidence="7">The sequence shown here is derived from an EMBL/GenBank/DDBJ whole genome shotgun (WGS) entry which is preliminary data.</text>
</comment>
<dbReference type="InterPro" id="IPR052410">
    <property type="entry name" value="DRC5"/>
</dbReference>
<dbReference type="InterPro" id="IPR036397">
    <property type="entry name" value="RNaseH_sf"/>
</dbReference>
<evidence type="ECO:0000256" key="2">
    <source>
        <dbReference type="ARBA" id="ARBA00022490"/>
    </source>
</evidence>
<accession>A0A812SGH3</accession>
<dbReference type="PANTHER" id="PTHR24107:SF2">
    <property type="entry name" value="NLR FAMILY CARD DOMAIN CONTAINING 3"/>
    <property type="match status" value="1"/>
</dbReference>
<dbReference type="SUPFAM" id="SSF53098">
    <property type="entry name" value="Ribonuclease H-like"/>
    <property type="match status" value="1"/>
</dbReference>
<feature type="compositionally biased region" description="Basic and acidic residues" evidence="5">
    <location>
        <begin position="347"/>
        <end position="359"/>
    </location>
</feature>
<keyword evidence="8" id="KW-1185">Reference proteome</keyword>
<keyword evidence="4" id="KW-0175">Coiled coil</keyword>
<proteinExistence type="predicted"/>
<dbReference type="InterPro" id="IPR012337">
    <property type="entry name" value="RNaseH-like_sf"/>
</dbReference>
<sequence length="2831" mass="312921">MRENVMLRTLDLRGNNIRADGLVVLAHGLRTGVLQVESDWQLPACIRDAEQLWGGLHGCTALMGYQKSQEAFHVSMLWNNKIGADCGHFLGDMLRENSTLTHLDLSWNDLGVEGGKALLDGLQANHTLIDCQLSGNRLAEDTLHAIAFILRRNRQTAPMGERLQARARDVSLSGPQVAIADVADVATGPHDARLARIWRHDACLAWLRDYCGRSLNMTIASEGGPMSPKEGPPTTSLPPLTPAKVRTWEEHHAGGTGVAQTSSTFQNQGSYNNSFGQDRLEPGTEELARSNRPYVHTESWAAAPAKQAPWSTGAQWTEWRPRSPRRVSPRRRGKGSGGYDQQPNKGKGKEKSEKQERKPLASAASAETLTVRTMPKAPAVPQMATKNQDGKETAPATSAAATPATASSTADDGANKQLQALMQALQGWDSLPPAVKDMMESAQQENNKKVSASLHKKVTEQARARKDLVELRRQRGEYLAGWSQYLQDLLQTLQKQFGERNNTLEQLYNQEGNLMQALQAASMEVKRLSTLQQKVDPGDVVHVDSPEEGMSDAEADVSQAAEIDAKRRHQMQALKQEDLSLHQLLEQALETTAKQAAAYGEPVTPRSRPAKRAAREGGGETAGTEEAKAKPPEPPFTKADFVDGWHAAFIAVQMTFELNIAYAFAASHSFHRDPRILENDEMDGDVHFDDDSWAVKAIASFRNELNNLREVQAEVQAEVSGLSTPQMLEVSSSNAASVATLSTPQEAAKVPGYLASRSAGLTVPQVPTDPSADSVSRGLLVTAQAPAKVSGHHPASRSAGPSTLQVPGEVSAFTADSRSRQDSPRRKYQQRSQSSGQPVGRTIRSATSRGLLVPNSQAEVSGLNPASMSQQAEVSGSRSTPQLQAEVSGLSASQVSAEVSVSIWPASRQEPAPRNQQRLEGLFTPQIQAKVSDLSPTNRSAGLFAPKGEAEVSGLHSTSKSAGLFAPQFSQSTDLSTEQAVSHGAESSNMAAVISLEQAIPDEVCEARIKCDLCPNSIAQLLEDFTPDQWQLQLPDGMQLHESVAPWLEHEVDWRPCPCQQTLHLFVDGTSWPDAKHPPAWAVLAFWEGTTKKHWAGYLADILWGPDHSKFLGFDHPQALEAECVAMFIAQAMILAAKPSSAVIHYDCKVAARTAEGRWRLQGKLGEANVPRAMHALRAVAAEVGVPICFQHERSHTGIGGNEMADSLVKHVSKFPRAATEAPGEPVAFAIRHHMFAWLWVVANDAKVADMPYESPVQVIGESSNVMKEALATPAALAMQTASAAKEVIQLEWRLITYNSLSMQRVEQRQCLASHLSKQRCPVAGFQETRETCDVMRHFQGFKIFASMPIAGQGGCQLWFSTSAIANAESGPVTWDARGFSVTHSSPRCLVVTASCAGARFAFVCAHARTSAEKPDTIHEWWQWLAGIVNAIPRGRQVVLLIDANARFDAGVEGSMKPRNLNAEHFAHFLRRFELAATGVLNSAGQPIVTWTSPAGKPACLDFVAVPQSWRPFLSVHHDVPHFLDLHSGFDHHPLHADLKVCLELEVVKRRRVIDRAFLASDEGHQCAKQIFQSLPAVPWECDVDVHLSVINAHLTQASDMLPAKLPGPRKPGMSPDAWLLVRARHQYRHIARRARAMTQRIWLHAVFKAWRRPCYRANVCRPLAGLYALQARCCVSVRRLGQKLRKVTRKDEAQLTRKAMKDAKSEGPEALASHMRAVLRSGRRYKALQPNPVLLTGDSLLTEPEEVLDRLQQHFAQFERGEIGSLEQCRSREAPRPQVVPIEEIPTLHALTESFSQLKSGKAPGLTGLVAELYRAAPAEAARTHWPLLAKTCARGRGPLLWKGGIARAIPKPHKCLGEVTGWRNILLQEPAGKAVARVLREPLEKAFRAQAREGTGGGIKARPMELSSLMVRLHFSRAKAAGRSAAVLFVDGQQAFYSTLREYLWGSLQQEGGLEQAVQRLLDGIHVDSQICDRAKQLLSQPGRLVELGVSSSLNYIFQAQLTGTWYCMNPQAQQVVQSFTGTGPGSPLADILFQVVFDISLRSLEQSLREAGMLQSPLTNGGDMPSQSWCPCYIPTWVDDLAILIDADAPTELMHRLDAATRAAHVALGLAGIAVNHSPRKTEAVLAMRGKGSQEARRQAWVREAGVHEVEVAGRTIRLVLASSYLHLGTTVCASSTDAPDLRSRGETAWAKFLPVRRRVLTNPELSISERVQVVDSLVLNSLMHGAGVWTLATSNEREMLHAAYMRIMRGCMKPLLGASVVGLTDQDVCSALCVLNPEENLWLHRARLLMQLVRSDCYGLWFVSEAESFWLHQAGQALYRVCYPLLGQPATNVECVREFRPCRHWMQQAKQHAAALTSAVQSFRARILRARQTACRAVRRRIFIARSQLQDGIVAIRIPTGLRLLRLPWVQRANAAALSFGPPDALGNTYANSRRVASAMLRRTLDVRRRILMSMMAGARRVRLLDHVHGGLLSSLLPGLPTLKLLQREQNHSNVEDARFFGEVAEYIDLLQLDVARNKKYRMDAEEWERTGFMEREMRYAQEMRELENLLARAKAEKDSLAVGQAEATGFFQQSIPGHSHAALPQSSAFLQLRFGYPPKLSTTRYTGIHCHPGRPWGYPNPTKRQGKVRRLPNVQLKRCDFRVSASSDGQFYLRTPFPPRINRTLDCEAPGKAKKNPWPTTVHKDYKLKWKNIEYVYVPQLMRKPFGGPHQRWAGPVTRIEHLQNGKMKSELVTHDDEILHDADYVQHEIDKVRAEKSKTVDDRNKMEEIARATADRLRADIRDALTTKADLETQIYKTKRRQQEQEEENARLRTTFSLWLPNLGP</sequence>
<dbReference type="EMBL" id="CAJNDS010002436">
    <property type="protein sequence ID" value="CAE7474519.1"/>
    <property type="molecule type" value="Genomic_DNA"/>
</dbReference>
<keyword evidence="3" id="KW-0206">Cytoskeleton</keyword>
<feature type="compositionally biased region" description="Polar residues" evidence="5">
    <location>
        <begin position="856"/>
        <end position="885"/>
    </location>
</feature>
<feature type="region of interest" description="Disordered" evidence="5">
    <location>
        <begin position="251"/>
        <end position="280"/>
    </location>
</feature>
<dbReference type="InterPro" id="IPR002156">
    <property type="entry name" value="RNaseH_domain"/>
</dbReference>
<dbReference type="PANTHER" id="PTHR24107">
    <property type="entry name" value="YNEIN REGULATORY COMPLEX SUBUNIT 5"/>
    <property type="match status" value="1"/>
</dbReference>
<feature type="region of interest" description="Disordered" evidence="5">
    <location>
        <begin position="597"/>
        <end position="635"/>
    </location>
</feature>
<reference evidence="7" key="1">
    <citation type="submission" date="2021-02" db="EMBL/GenBank/DDBJ databases">
        <authorList>
            <person name="Dougan E. K."/>
            <person name="Rhodes N."/>
            <person name="Thang M."/>
            <person name="Chan C."/>
        </authorList>
    </citation>
    <scope>NUCLEOTIDE SEQUENCE</scope>
</reference>
<dbReference type="GO" id="GO:0004523">
    <property type="term" value="F:RNA-DNA hybrid ribonuclease activity"/>
    <property type="evidence" value="ECO:0007669"/>
    <property type="project" value="InterPro"/>
</dbReference>
<dbReference type="Pfam" id="PF13516">
    <property type="entry name" value="LRR_6"/>
    <property type="match status" value="2"/>
</dbReference>
<feature type="domain" description="RNase H type-1" evidence="6">
    <location>
        <begin position="1059"/>
        <end position="1214"/>
    </location>
</feature>
<evidence type="ECO:0000313" key="8">
    <source>
        <dbReference type="Proteomes" id="UP000604046"/>
    </source>
</evidence>
<dbReference type="GO" id="GO:0003676">
    <property type="term" value="F:nucleic acid binding"/>
    <property type="evidence" value="ECO:0007669"/>
    <property type="project" value="InterPro"/>
</dbReference>
<gene>
    <name evidence="7" type="primary">LRRC45</name>
    <name evidence="7" type="ORF">SNAT2548_LOCUS26660</name>
</gene>
<dbReference type="SMART" id="SM00368">
    <property type="entry name" value="LRR_RI"/>
    <property type="match status" value="2"/>
</dbReference>
<comment type="subcellular location">
    <subcellularLocation>
        <location evidence="1">Cytoplasm</location>
        <location evidence="1">Cytoskeleton</location>
    </subcellularLocation>
</comment>
<protein>
    <submittedName>
        <fullName evidence="7">LRRC45 protein</fullName>
    </submittedName>
</protein>
<dbReference type="InterPro" id="IPR001611">
    <property type="entry name" value="Leu-rich_rpt"/>
</dbReference>
<dbReference type="PROSITE" id="PS50879">
    <property type="entry name" value="RNASE_H_1"/>
    <property type="match status" value="1"/>
</dbReference>
<feature type="region of interest" description="Disordered" evidence="5">
    <location>
        <begin position="856"/>
        <end position="891"/>
    </location>
</feature>
<organism evidence="7 8">
    <name type="scientific">Symbiodinium natans</name>
    <dbReference type="NCBI Taxonomy" id="878477"/>
    <lineage>
        <taxon>Eukaryota</taxon>
        <taxon>Sar</taxon>
        <taxon>Alveolata</taxon>
        <taxon>Dinophyceae</taxon>
        <taxon>Suessiales</taxon>
        <taxon>Symbiodiniaceae</taxon>
        <taxon>Symbiodinium</taxon>
    </lineage>
</organism>
<dbReference type="InterPro" id="IPR032675">
    <property type="entry name" value="LRR_dom_sf"/>
</dbReference>
<dbReference type="GO" id="GO:0005856">
    <property type="term" value="C:cytoskeleton"/>
    <property type="evidence" value="ECO:0007669"/>
    <property type="project" value="UniProtKB-SubCell"/>
</dbReference>
<dbReference type="OrthoDB" id="406782at2759"/>
<dbReference type="SUPFAM" id="SSF52047">
    <property type="entry name" value="RNI-like"/>
    <property type="match status" value="1"/>
</dbReference>
<evidence type="ECO:0000259" key="6">
    <source>
        <dbReference type="PROSITE" id="PS50879"/>
    </source>
</evidence>
<evidence type="ECO:0000256" key="3">
    <source>
        <dbReference type="ARBA" id="ARBA00023212"/>
    </source>
</evidence>
<evidence type="ECO:0000256" key="5">
    <source>
        <dbReference type="SAM" id="MobiDB-lite"/>
    </source>
</evidence>
<evidence type="ECO:0000313" key="7">
    <source>
        <dbReference type="EMBL" id="CAE7474519.1"/>
    </source>
</evidence>